<dbReference type="Gene3D" id="2.60.40.640">
    <property type="match status" value="1"/>
</dbReference>
<feature type="domain" description="Arrestin-like N-terminal" evidence="2">
    <location>
        <begin position="58"/>
        <end position="157"/>
    </location>
</feature>
<feature type="region of interest" description="Disordered" evidence="1">
    <location>
        <begin position="362"/>
        <end position="386"/>
    </location>
</feature>
<evidence type="ECO:0000259" key="2">
    <source>
        <dbReference type="Pfam" id="PF00339"/>
    </source>
</evidence>
<accession>A0A1G4BA25</accession>
<dbReference type="EMBL" id="MJBS01000048">
    <property type="protein sequence ID" value="OHE98264.1"/>
    <property type="molecule type" value="Genomic_DNA"/>
</dbReference>
<sequence>MASNQVPPSHHSKSSVKLGSTTHLGSKAHHTGIMLAMGRGILSVSKLVGKPLKEDMEIRIDHHYTSKIYTSGSQVSGTVQISPRRDTEFSFVEINLLGKAYVRREDVHVTTETSQLLLKLHMPISESAYPSTRTFKSGQNYAIPFRFIIPHQLTSNACQYKAETETVHNHHLRLPSSLTGFERDDLTTNITRIQYSVRARILNIRKNGSEAPLSPILESQHPISILAPSPEDPPLILDRYDLHYVLKETKPVRRNMFSAATGHITAESCQPQAIRLNPDGRAASSSSAYVNIGFRPVAPDMLPPQIKVKSAKVLAQTWLSSRPAPSFPNLRGGREPVTLSTSAVVDSTNTTPWIQHVHIMGEDGKPERMSRGNKRSEDAALESSSLDPRVPVTHTCSTHVDFRLPTLSHVFPPTFHSCLISRTYTLEITIAAGGCELCLLLPLQIFMDPQHDCLQTRLDADLPSWDEVEGEAVNARLGEPRRLL</sequence>
<evidence type="ECO:0000313" key="4">
    <source>
        <dbReference type="Proteomes" id="UP000176998"/>
    </source>
</evidence>
<dbReference type="GeneID" id="34559612"/>
<evidence type="ECO:0000313" key="3">
    <source>
        <dbReference type="EMBL" id="OHE98264.1"/>
    </source>
</evidence>
<proteinExistence type="predicted"/>
<dbReference type="InterPro" id="IPR014752">
    <property type="entry name" value="Arrestin-like_C"/>
</dbReference>
<organism evidence="3 4">
    <name type="scientific">Colletotrichum orchidophilum</name>
    <dbReference type="NCBI Taxonomy" id="1209926"/>
    <lineage>
        <taxon>Eukaryota</taxon>
        <taxon>Fungi</taxon>
        <taxon>Dikarya</taxon>
        <taxon>Ascomycota</taxon>
        <taxon>Pezizomycotina</taxon>
        <taxon>Sordariomycetes</taxon>
        <taxon>Hypocreomycetidae</taxon>
        <taxon>Glomerellales</taxon>
        <taxon>Glomerellaceae</taxon>
        <taxon>Colletotrichum</taxon>
    </lineage>
</organism>
<dbReference type="AlphaFoldDB" id="A0A1G4BA25"/>
<keyword evidence="4" id="KW-1185">Reference proteome</keyword>
<feature type="compositionally biased region" description="Basic and acidic residues" evidence="1">
    <location>
        <begin position="362"/>
        <end position="378"/>
    </location>
</feature>
<dbReference type="InterPro" id="IPR011021">
    <property type="entry name" value="Arrestin-like_N"/>
</dbReference>
<dbReference type="InterPro" id="IPR039634">
    <property type="entry name" value="Bul1-like"/>
</dbReference>
<dbReference type="PANTHER" id="PTHR31904">
    <property type="entry name" value="BYPASS OF STOP CODON PROTEIN 5-RELATED"/>
    <property type="match status" value="1"/>
</dbReference>
<dbReference type="OrthoDB" id="2283785at2759"/>
<feature type="region of interest" description="Disordered" evidence="1">
    <location>
        <begin position="1"/>
        <end position="23"/>
    </location>
</feature>
<gene>
    <name evidence="3" type="ORF">CORC01_06461</name>
</gene>
<name>A0A1G4BA25_9PEZI</name>
<dbReference type="STRING" id="1209926.A0A1G4BA25"/>
<reference evidence="3 4" key="1">
    <citation type="submission" date="2016-09" db="EMBL/GenBank/DDBJ databases">
        <authorList>
            <person name="Capua I."/>
            <person name="De Benedictis P."/>
            <person name="Joannis T."/>
            <person name="Lombin L.H."/>
            <person name="Cattoli G."/>
        </authorList>
    </citation>
    <scope>NUCLEOTIDE SEQUENCE [LARGE SCALE GENOMIC DNA]</scope>
    <source>
        <strain evidence="3 4">IMI 309357</strain>
    </source>
</reference>
<dbReference type="PANTHER" id="PTHR31904:SF1">
    <property type="entry name" value="BYPASS OF STOP CODON PROTEIN 5-RELATED"/>
    <property type="match status" value="1"/>
</dbReference>
<evidence type="ECO:0000256" key="1">
    <source>
        <dbReference type="SAM" id="MobiDB-lite"/>
    </source>
</evidence>
<dbReference type="RefSeq" id="XP_022475414.1">
    <property type="nucleotide sequence ID" value="XM_022618102.1"/>
</dbReference>
<protein>
    <submittedName>
        <fullName evidence="3">Arrestin</fullName>
    </submittedName>
</protein>
<comment type="caution">
    <text evidence="3">The sequence shown here is derived from an EMBL/GenBank/DDBJ whole genome shotgun (WGS) entry which is preliminary data.</text>
</comment>
<dbReference type="Proteomes" id="UP000176998">
    <property type="component" value="Unassembled WGS sequence"/>
</dbReference>
<dbReference type="Pfam" id="PF00339">
    <property type="entry name" value="Arrestin_N"/>
    <property type="match status" value="1"/>
</dbReference>